<sequence>MSATDTDADADVTNRSEIVFVTDAQDCNPNGDPMGENRPRIDPVTQQAAITDVRLKRYLRDQLRADNHPIFVKRTDDGAEIRAALALDLFDEVESVEDLDAVDDIETEFLARATDIRYFGATLSFNADTNDELYEAVKERFPSQFTGPVQFSPARSLNAVETNEETSMLTSVIATQDEKEQGGFGLDDHRIKYGIFPFHGLVDENGASDTHLKAADVERLDTLCWRAIKNQTISRSKIGQEPRLYVRAEYSTDGYHVGDLHNAITLDEAESKPDGEMRSVRDVCLDVSDLVETLESVADDGHLSTVHIAGSDRLAVTCDGAEIESADEIADELEDRGVSVDGFDVYEKFNKAPPAE</sequence>
<evidence type="ECO:0000313" key="2">
    <source>
        <dbReference type="Proteomes" id="UP001595846"/>
    </source>
</evidence>
<organism evidence="1 2">
    <name type="scientific">Halovivax cerinus</name>
    <dbReference type="NCBI Taxonomy" id="1487865"/>
    <lineage>
        <taxon>Archaea</taxon>
        <taxon>Methanobacteriati</taxon>
        <taxon>Methanobacteriota</taxon>
        <taxon>Stenosarchaea group</taxon>
        <taxon>Halobacteria</taxon>
        <taxon>Halobacteriales</taxon>
        <taxon>Natrialbaceae</taxon>
        <taxon>Halovivax</taxon>
    </lineage>
</organism>
<keyword evidence="2" id="KW-1185">Reference proteome</keyword>
<comment type="caution">
    <text evidence="1">The sequence shown here is derived from an EMBL/GenBank/DDBJ whole genome shotgun (WGS) entry which is preliminary data.</text>
</comment>
<name>A0ABD5NPA4_9EURY</name>
<dbReference type="RefSeq" id="WP_256532682.1">
    <property type="nucleotide sequence ID" value="NZ_CP101824.1"/>
</dbReference>
<dbReference type="NCBIfam" id="TIGR02590">
    <property type="entry name" value="cas_Csh2"/>
    <property type="match status" value="1"/>
</dbReference>
<dbReference type="Pfam" id="PF05107">
    <property type="entry name" value="Cas_Cas7"/>
    <property type="match status" value="1"/>
</dbReference>
<dbReference type="EMBL" id="JBHSAQ010000007">
    <property type="protein sequence ID" value="MFC3958848.1"/>
    <property type="molecule type" value="Genomic_DNA"/>
</dbReference>
<proteinExistence type="predicted"/>
<dbReference type="NCBIfam" id="TIGR01595">
    <property type="entry name" value="cas_CT1132"/>
    <property type="match status" value="1"/>
</dbReference>
<gene>
    <name evidence="1" type="primary">cas7b</name>
    <name evidence="1" type="ORF">ACFOUR_10780</name>
</gene>
<dbReference type="InterPro" id="IPR013419">
    <property type="entry name" value="CRISPR-assoc_prot_Cas7/Csh2"/>
</dbReference>
<dbReference type="GeneID" id="73901785"/>
<accession>A0ABD5NPA4</accession>
<dbReference type="AlphaFoldDB" id="A0ABD5NPA4"/>
<evidence type="ECO:0000313" key="1">
    <source>
        <dbReference type="EMBL" id="MFC3958848.1"/>
    </source>
</evidence>
<protein>
    <submittedName>
        <fullName evidence="1">Type I-B CRISPR-associated protein Cas7/Csh2</fullName>
    </submittedName>
</protein>
<dbReference type="Proteomes" id="UP001595846">
    <property type="component" value="Unassembled WGS sequence"/>
</dbReference>
<dbReference type="InterPro" id="IPR006482">
    <property type="entry name" value="Cas7_Csh2/Csh2"/>
</dbReference>
<reference evidence="1 2" key="1">
    <citation type="journal article" date="2019" name="Int. J. Syst. Evol. Microbiol.">
        <title>The Global Catalogue of Microorganisms (GCM) 10K type strain sequencing project: providing services to taxonomists for standard genome sequencing and annotation.</title>
        <authorList>
            <consortium name="The Broad Institute Genomics Platform"/>
            <consortium name="The Broad Institute Genome Sequencing Center for Infectious Disease"/>
            <person name="Wu L."/>
            <person name="Ma J."/>
        </authorList>
    </citation>
    <scope>NUCLEOTIDE SEQUENCE [LARGE SCALE GENOMIC DNA]</scope>
    <source>
        <strain evidence="1 2">IBRC-M 10256</strain>
    </source>
</reference>